<reference evidence="3" key="1">
    <citation type="submission" date="2022-10" db="EMBL/GenBank/DDBJ databases">
        <title>The WGS of Solirubrobacter phytolaccae KCTC 29190.</title>
        <authorList>
            <person name="Jiang Z."/>
        </authorList>
    </citation>
    <scope>NUCLEOTIDE SEQUENCE</scope>
    <source>
        <strain evidence="3">KCTC 29190</strain>
    </source>
</reference>
<dbReference type="Pfam" id="PF00149">
    <property type="entry name" value="Metallophos"/>
    <property type="match status" value="1"/>
</dbReference>
<accession>A0A9X3N8V2</accession>
<dbReference type="SUPFAM" id="SSF49899">
    <property type="entry name" value="Concanavalin A-like lectins/glucanases"/>
    <property type="match status" value="1"/>
</dbReference>
<dbReference type="Pfam" id="PF13385">
    <property type="entry name" value="Laminin_G_3"/>
    <property type="match status" value="1"/>
</dbReference>
<dbReference type="PANTHER" id="PTHR43143:SF5">
    <property type="entry name" value="SECRETED PROTEIN"/>
    <property type="match status" value="1"/>
</dbReference>
<evidence type="ECO:0000313" key="4">
    <source>
        <dbReference type="Proteomes" id="UP001147653"/>
    </source>
</evidence>
<organism evidence="3 4">
    <name type="scientific">Solirubrobacter phytolaccae</name>
    <dbReference type="NCBI Taxonomy" id="1404360"/>
    <lineage>
        <taxon>Bacteria</taxon>
        <taxon>Bacillati</taxon>
        <taxon>Actinomycetota</taxon>
        <taxon>Thermoleophilia</taxon>
        <taxon>Solirubrobacterales</taxon>
        <taxon>Solirubrobacteraceae</taxon>
        <taxon>Solirubrobacter</taxon>
    </lineage>
</organism>
<evidence type="ECO:0000313" key="3">
    <source>
        <dbReference type="EMBL" id="MDA0180549.1"/>
    </source>
</evidence>
<dbReference type="EMBL" id="JAPDDP010000013">
    <property type="protein sequence ID" value="MDA0180549.1"/>
    <property type="molecule type" value="Genomic_DNA"/>
</dbReference>
<comment type="caution">
    <text evidence="3">The sequence shown here is derived from an EMBL/GenBank/DDBJ whole genome shotgun (WGS) entry which is preliminary data.</text>
</comment>
<proteinExistence type="predicted"/>
<dbReference type="Proteomes" id="UP001147653">
    <property type="component" value="Unassembled WGS sequence"/>
</dbReference>
<sequence length="763" mass="81964">MKLTLPRRLALAAATIASVAFPAAAMAQGTPRSSFLLGVLPDTQFYSRYATPGAGDLFMARYGTEPYIEQTKWLAANKDNLKIPFVTHLGDIVDRATVTQEWDVASEAMKVLDDAKLPYSIANGNHDATQNPATELFPRYFPNSRAQAQATFGGRDASGLSEWHTFTAEGRKFLVLALAWPADNATIAWGKSVVEANPTLPVILTTHDLLAIKSDAVSPLETESGLRLWDGLIKDHDQIFLTINGHSHGSAHLRKTNAAGHSVDQIVWDYQMAYQGGNGYLGLIEFDFSNKRMATTVVSPWVRLKPKNTLVGEYDIAVKPGPNENLNMPIDWDQRFAGFQTAPAPVAAANGDLVAAAKAKVLEGFEEPEVVLPKLPLNDTDFPEVAGTVAHWRFDPAKTGTLAVGDVGAKDITAGADMRRAALTGPSQLDDLKISTDHHSLSSDAASACFQNNNAGRNSFINTATGQAINANAFPNGFTFETFIKIDEAWNATNNQWNGAISREGVRREVANVLNPGYNYDEPTFALGVSNLREIQWNALGISAQGNGYRERTNWSGEILTGRWIHIANVNDPVAKTSTLYVDGAPVLRNSIDAVGLATANQPWRIGSTKGSGWLGCVGETRIVDHATTPDKWLTQRRYLPVDAEAPVGGSVPATLALTLGTPGTFGAFTPGIAKEYTATTKATVTSTAGDATLTTSEPGYLTNGAFALAQPLKIELAKSVWTGPTSNEDVNVTFKQAIGANDPLRTGSYSKTVTFTLSTTNP</sequence>
<feature type="chain" id="PRO_5040809362" evidence="1">
    <location>
        <begin position="28"/>
        <end position="763"/>
    </location>
</feature>
<dbReference type="InterPro" id="IPR029052">
    <property type="entry name" value="Metallo-depent_PP-like"/>
</dbReference>
<dbReference type="AlphaFoldDB" id="A0A9X3N8V2"/>
<dbReference type="SUPFAM" id="SSF56300">
    <property type="entry name" value="Metallo-dependent phosphatases"/>
    <property type="match status" value="1"/>
</dbReference>
<dbReference type="Gene3D" id="2.60.120.200">
    <property type="match status" value="1"/>
</dbReference>
<dbReference type="PANTHER" id="PTHR43143">
    <property type="entry name" value="METALLOPHOSPHOESTERASE, CALCINEURIN SUPERFAMILY"/>
    <property type="match status" value="1"/>
</dbReference>
<evidence type="ECO:0000256" key="1">
    <source>
        <dbReference type="SAM" id="SignalP"/>
    </source>
</evidence>
<dbReference type="Gene3D" id="3.60.21.10">
    <property type="match status" value="1"/>
</dbReference>
<evidence type="ECO:0000259" key="2">
    <source>
        <dbReference type="Pfam" id="PF00149"/>
    </source>
</evidence>
<dbReference type="RefSeq" id="WP_270024864.1">
    <property type="nucleotide sequence ID" value="NZ_JAPDDP010000013.1"/>
</dbReference>
<protein>
    <submittedName>
        <fullName evidence="3">Metallophosphoesterase</fullName>
    </submittedName>
</protein>
<dbReference type="InterPro" id="IPR051918">
    <property type="entry name" value="STPP_CPPED1"/>
</dbReference>
<dbReference type="InterPro" id="IPR013320">
    <property type="entry name" value="ConA-like_dom_sf"/>
</dbReference>
<feature type="domain" description="Calcineurin-like phosphoesterase" evidence="2">
    <location>
        <begin position="69"/>
        <end position="248"/>
    </location>
</feature>
<dbReference type="InterPro" id="IPR004843">
    <property type="entry name" value="Calcineurin-like_PHP"/>
</dbReference>
<name>A0A9X3N8V2_9ACTN</name>
<feature type="signal peptide" evidence="1">
    <location>
        <begin position="1"/>
        <end position="27"/>
    </location>
</feature>
<dbReference type="GO" id="GO:0016787">
    <property type="term" value="F:hydrolase activity"/>
    <property type="evidence" value="ECO:0007669"/>
    <property type="project" value="InterPro"/>
</dbReference>
<keyword evidence="1" id="KW-0732">Signal</keyword>
<gene>
    <name evidence="3" type="ORF">OJ997_09610</name>
</gene>
<keyword evidence="4" id="KW-1185">Reference proteome</keyword>